<protein>
    <recommendedName>
        <fullName evidence="3">Glycosyltransferase family 9 protein</fullName>
    </recommendedName>
</protein>
<accession>A0ABX2JKA3</accession>
<keyword evidence="2" id="KW-1185">Reference proteome</keyword>
<reference evidence="1 2" key="1">
    <citation type="submission" date="2020-06" db="EMBL/GenBank/DDBJ databases">
        <title>Sphingomonas hominis sp. nov., a member of the Sphingomonas, isolated from the hair of a 22-year-old girl.</title>
        <authorList>
            <person name="Zhang D.-F."/>
            <person name="Cui X.-W."/>
        </authorList>
    </citation>
    <scope>NUCLEOTIDE SEQUENCE [LARGE SCALE GENOMIC DNA]</scope>
    <source>
        <strain evidence="1 2">HHU CXW</strain>
    </source>
</reference>
<proteinExistence type="predicted"/>
<comment type="caution">
    <text evidence="1">The sequence shown here is derived from an EMBL/GenBank/DDBJ whole genome shotgun (WGS) entry which is preliminary data.</text>
</comment>
<evidence type="ECO:0000313" key="2">
    <source>
        <dbReference type="Proteomes" id="UP000621447"/>
    </source>
</evidence>
<dbReference type="SUPFAM" id="SSF53756">
    <property type="entry name" value="UDP-Glycosyltransferase/glycogen phosphorylase"/>
    <property type="match status" value="1"/>
</dbReference>
<organism evidence="1 2">
    <name type="scientific">Sphingomonas hominis</name>
    <dbReference type="NCBI Taxonomy" id="2741495"/>
    <lineage>
        <taxon>Bacteria</taxon>
        <taxon>Pseudomonadati</taxon>
        <taxon>Pseudomonadota</taxon>
        <taxon>Alphaproteobacteria</taxon>
        <taxon>Sphingomonadales</taxon>
        <taxon>Sphingomonadaceae</taxon>
        <taxon>Sphingomonas</taxon>
    </lineage>
</organism>
<evidence type="ECO:0000313" key="1">
    <source>
        <dbReference type="EMBL" id="NTS66264.1"/>
    </source>
</evidence>
<dbReference type="Gene3D" id="3.40.50.2000">
    <property type="entry name" value="Glycogen Phosphorylase B"/>
    <property type="match status" value="1"/>
</dbReference>
<dbReference type="EMBL" id="JABULH010000006">
    <property type="protein sequence ID" value="NTS66264.1"/>
    <property type="molecule type" value="Genomic_DNA"/>
</dbReference>
<dbReference type="Pfam" id="PF01075">
    <property type="entry name" value="Glyco_transf_9"/>
    <property type="match status" value="1"/>
</dbReference>
<evidence type="ECO:0008006" key="3">
    <source>
        <dbReference type="Google" id="ProtNLM"/>
    </source>
</evidence>
<name>A0ABX2JKA3_9SPHN</name>
<dbReference type="Proteomes" id="UP000621447">
    <property type="component" value="Unassembled WGS sequence"/>
</dbReference>
<gene>
    <name evidence="1" type="ORF">HRV97_13960</name>
</gene>
<sequence>MRRGDYAAAFAIGDATIAARDPAERDDPRVDYHRRWLWDGRAFDGEDVLVRCYHGLGDTIQFARFLPLLARRARSVAVEAPARLHNLLATIPGVDRLLPFDHAAPAKPFACDIEITELPQALRATPADASAPYLRASPAALPAETIGLCYSSGDWDHDRRVPAALLAPLCEGNRCLSLVAEPSELAVLNPAGCPFDIDATASLVAACALVVTVDTMIAHLAGALGRPTWLMLKAEPDWRWTPGAPDTPWYPTMRLYAQPRAGDWASVVDTIARDLSDFQAPHRKAAHGLQN</sequence>
<dbReference type="InterPro" id="IPR002201">
    <property type="entry name" value="Glyco_trans_9"/>
</dbReference>